<dbReference type="Pfam" id="PF00069">
    <property type="entry name" value="Pkinase"/>
    <property type="match status" value="1"/>
</dbReference>
<comment type="subcellular location">
    <subcellularLocation>
        <location evidence="1">Cell membrane</location>
        <topology evidence="1">Single-pass membrane protein</topology>
    </subcellularLocation>
</comment>
<comment type="catalytic activity">
    <reaction evidence="12">
        <text>L-seryl-[protein] + ATP = O-phospho-L-seryl-[protein] + ADP + H(+)</text>
        <dbReference type="Rhea" id="RHEA:17989"/>
        <dbReference type="Rhea" id="RHEA-COMP:9863"/>
        <dbReference type="Rhea" id="RHEA-COMP:11604"/>
        <dbReference type="ChEBI" id="CHEBI:15378"/>
        <dbReference type="ChEBI" id="CHEBI:29999"/>
        <dbReference type="ChEBI" id="CHEBI:30616"/>
        <dbReference type="ChEBI" id="CHEBI:83421"/>
        <dbReference type="ChEBI" id="CHEBI:456216"/>
        <dbReference type="EC" id="2.7.11.1"/>
    </reaction>
</comment>
<evidence type="ECO:0000256" key="7">
    <source>
        <dbReference type="ARBA" id="ARBA00022777"/>
    </source>
</evidence>
<dbReference type="GO" id="GO:0005524">
    <property type="term" value="F:ATP binding"/>
    <property type="evidence" value="ECO:0007669"/>
    <property type="project" value="UniProtKB-UniRule"/>
</dbReference>
<dbReference type="InterPro" id="IPR047117">
    <property type="entry name" value="PERK1-13-like"/>
</dbReference>
<dbReference type="STRING" id="29655.A0A0K9PGU2"/>
<name>A0A0K9PGU2_ZOSMR</name>
<reference evidence="18" key="1">
    <citation type="journal article" date="2016" name="Nature">
        <title>The genome of the seagrass Zostera marina reveals angiosperm adaptation to the sea.</title>
        <authorList>
            <person name="Olsen J.L."/>
            <person name="Rouze P."/>
            <person name="Verhelst B."/>
            <person name="Lin Y.-C."/>
            <person name="Bayer T."/>
            <person name="Collen J."/>
            <person name="Dattolo E."/>
            <person name="De Paoli E."/>
            <person name="Dittami S."/>
            <person name="Maumus F."/>
            <person name="Michel G."/>
            <person name="Kersting A."/>
            <person name="Lauritano C."/>
            <person name="Lohaus R."/>
            <person name="Toepel M."/>
            <person name="Tonon T."/>
            <person name="Vanneste K."/>
            <person name="Amirebrahimi M."/>
            <person name="Brakel J."/>
            <person name="Bostroem C."/>
            <person name="Chovatia M."/>
            <person name="Grimwood J."/>
            <person name="Jenkins J.W."/>
            <person name="Jueterbock A."/>
            <person name="Mraz A."/>
            <person name="Stam W.T."/>
            <person name="Tice H."/>
            <person name="Bornberg-Bauer E."/>
            <person name="Green P.J."/>
            <person name="Pearson G.A."/>
            <person name="Procaccini G."/>
            <person name="Duarte C.M."/>
            <person name="Schmutz J."/>
            <person name="Reusch T.B.H."/>
            <person name="Van de Peer Y."/>
        </authorList>
    </citation>
    <scope>NUCLEOTIDE SEQUENCE [LARGE SCALE GENOMIC DNA]</scope>
    <source>
        <strain evidence="18">cv. Finnish</strain>
    </source>
</reference>
<evidence type="ECO:0000256" key="1">
    <source>
        <dbReference type="ARBA" id="ARBA00004162"/>
    </source>
</evidence>
<comment type="catalytic activity">
    <reaction evidence="11">
        <text>L-threonyl-[protein] + ATP = O-phospho-L-threonyl-[protein] + ADP + H(+)</text>
        <dbReference type="Rhea" id="RHEA:46608"/>
        <dbReference type="Rhea" id="RHEA-COMP:11060"/>
        <dbReference type="Rhea" id="RHEA-COMP:11605"/>
        <dbReference type="ChEBI" id="CHEBI:15378"/>
        <dbReference type="ChEBI" id="CHEBI:30013"/>
        <dbReference type="ChEBI" id="CHEBI:30616"/>
        <dbReference type="ChEBI" id="CHEBI:61977"/>
        <dbReference type="ChEBI" id="CHEBI:456216"/>
        <dbReference type="EC" id="2.7.11.1"/>
    </reaction>
</comment>
<evidence type="ECO:0000256" key="13">
    <source>
        <dbReference type="PROSITE-ProRule" id="PRU10141"/>
    </source>
</evidence>
<evidence type="ECO:0000256" key="2">
    <source>
        <dbReference type="ARBA" id="ARBA00012513"/>
    </source>
</evidence>
<evidence type="ECO:0000313" key="18">
    <source>
        <dbReference type="Proteomes" id="UP000036987"/>
    </source>
</evidence>
<keyword evidence="18" id="KW-1185">Reference proteome</keyword>
<keyword evidence="8 13" id="KW-0067">ATP-binding</keyword>
<dbReference type="InterPro" id="IPR011009">
    <property type="entry name" value="Kinase-like_dom_sf"/>
</dbReference>
<evidence type="ECO:0000256" key="3">
    <source>
        <dbReference type="ARBA" id="ARBA00022527"/>
    </source>
</evidence>
<dbReference type="OrthoDB" id="339325at2759"/>
<protein>
    <recommendedName>
        <fullName evidence="2">non-specific serine/threonine protein kinase</fullName>
        <ecNumber evidence="2">2.7.11.1</ecNumber>
    </recommendedName>
</protein>
<evidence type="ECO:0000256" key="10">
    <source>
        <dbReference type="ARBA" id="ARBA00023136"/>
    </source>
</evidence>
<dbReference type="GO" id="GO:0004674">
    <property type="term" value="F:protein serine/threonine kinase activity"/>
    <property type="evidence" value="ECO:0007669"/>
    <property type="project" value="UniProtKB-KW"/>
</dbReference>
<dbReference type="SMART" id="SM00220">
    <property type="entry name" value="S_TKc"/>
    <property type="match status" value="1"/>
</dbReference>
<dbReference type="EMBL" id="LFYR01000861">
    <property type="protein sequence ID" value="KMZ68189.1"/>
    <property type="molecule type" value="Genomic_DNA"/>
</dbReference>
<evidence type="ECO:0000256" key="8">
    <source>
        <dbReference type="ARBA" id="ARBA00022840"/>
    </source>
</evidence>
<dbReference type="PANTHER" id="PTHR47982:SF11">
    <property type="entry name" value="PROTEIN KINASE DOMAIN-CONTAINING PROTEIN"/>
    <property type="match status" value="1"/>
</dbReference>
<dbReference type="InterPro" id="IPR008271">
    <property type="entry name" value="Ser/Thr_kinase_AS"/>
</dbReference>
<keyword evidence="5 15" id="KW-0812">Transmembrane</keyword>
<keyword evidence="4" id="KW-0808">Transferase</keyword>
<keyword evidence="7 17" id="KW-0418">Kinase</keyword>
<evidence type="ECO:0000256" key="14">
    <source>
        <dbReference type="RuleBase" id="RU000304"/>
    </source>
</evidence>
<evidence type="ECO:0000256" key="15">
    <source>
        <dbReference type="SAM" id="Phobius"/>
    </source>
</evidence>
<dbReference type="Gene3D" id="3.30.200.20">
    <property type="entry name" value="Phosphorylase Kinase, domain 1"/>
    <property type="match status" value="1"/>
</dbReference>
<dbReference type="AlphaFoldDB" id="A0A0K9PGU2"/>
<evidence type="ECO:0000256" key="6">
    <source>
        <dbReference type="ARBA" id="ARBA00022741"/>
    </source>
</evidence>
<dbReference type="PANTHER" id="PTHR47982">
    <property type="entry name" value="PROLINE-RICH RECEPTOR-LIKE PROTEIN KINASE PERK4"/>
    <property type="match status" value="1"/>
</dbReference>
<evidence type="ECO:0000256" key="12">
    <source>
        <dbReference type="ARBA" id="ARBA00048679"/>
    </source>
</evidence>
<dbReference type="Proteomes" id="UP000036987">
    <property type="component" value="Unassembled WGS sequence"/>
</dbReference>
<evidence type="ECO:0000256" key="4">
    <source>
        <dbReference type="ARBA" id="ARBA00022679"/>
    </source>
</evidence>
<feature type="domain" description="Protein kinase" evidence="16">
    <location>
        <begin position="76"/>
        <end position="359"/>
    </location>
</feature>
<dbReference type="Gene3D" id="1.10.510.10">
    <property type="entry name" value="Transferase(Phosphotransferase) domain 1"/>
    <property type="match status" value="1"/>
</dbReference>
<proteinExistence type="inferred from homology"/>
<comment type="caution">
    <text evidence="17">The sequence shown here is derived from an EMBL/GenBank/DDBJ whole genome shotgun (WGS) entry which is preliminary data.</text>
</comment>
<keyword evidence="3 14" id="KW-0723">Serine/threonine-protein kinase</keyword>
<dbReference type="EC" id="2.7.11.1" evidence="2"/>
<dbReference type="PROSITE" id="PS50011">
    <property type="entry name" value="PROTEIN_KINASE_DOM"/>
    <property type="match status" value="1"/>
</dbReference>
<dbReference type="InterPro" id="IPR000719">
    <property type="entry name" value="Prot_kinase_dom"/>
</dbReference>
<dbReference type="InterPro" id="IPR017441">
    <property type="entry name" value="Protein_kinase_ATP_BS"/>
</dbReference>
<dbReference type="GO" id="GO:0004672">
    <property type="term" value="F:protein kinase activity"/>
    <property type="evidence" value="ECO:0000318"/>
    <property type="project" value="GO_Central"/>
</dbReference>
<dbReference type="GO" id="GO:0007165">
    <property type="term" value="P:signal transduction"/>
    <property type="evidence" value="ECO:0000318"/>
    <property type="project" value="GO_Central"/>
</dbReference>
<organism evidence="17 18">
    <name type="scientific">Zostera marina</name>
    <name type="common">Eelgrass</name>
    <dbReference type="NCBI Taxonomy" id="29655"/>
    <lineage>
        <taxon>Eukaryota</taxon>
        <taxon>Viridiplantae</taxon>
        <taxon>Streptophyta</taxon>
        <taxon>Embryophyta</taxon>
        <taxon>Tracheophyta</taxon>
        <taxon>Spermatophyta</taxon>
        <taxon>Magnoliopsida</taxon>
        <taxon>Liliopsida</taxon>
        <taxon>Zosteraceae</taxon>
        <taxon>Zostera</taxon>
    </lineage>
</organism>
<dbReference type="PROSITE" id="PS00107">
    <property type="entry name" value="PROTEIN_KINASE_ATP"/>
    <property type="match status" value="1"/>
</dbReference>
<evidence type="ECO:0000313" key="17">
    <source>
        <dbReference type="EMBL" id="KMZ68189.1"/>
    </source>
</evidence>
<sequence>MEYVFIMLVLVSAFLLAATVIFFLAAFFPLRLRRDEKVEEEGDMEKGLVVSSSVKVDVDDCVRKYGWDEIERLTVNFTAPVIGRGGFSTVYLGKLPDSTSVAVKVHRDSERLHRAFQQELEVLLRIRHRSIVHLVGYCDKKEEGALVFEYIPNGTLEDKLHCDGEVRGIVDKPLTWLERMSISYNLAISLEYLHENCHPQIIHSDLKPSNILLSNTLQSKLCDFGSAKIGFSSSMTPSPIPRNLRHAIVGSPGYSDPHYLKTGMTSKKSDVYSFGVLLMELVTGVRAFDEEKGGNLLTVEMMGVVDRRLDGKFDDKERNILEDVVRRCVGEQPSLRPSMSEIVAIFTDKITTSISAVHI</sequence>
<dbReference type="OMA" id="LQIVHMD"/>
<evidence type="ECO:0000256" key="11">
    <source>
        <dbReference type="ARBA" id="ARBA00047899"/>
    </source>
</evidence>
<gene>
    <name evidence="17" type="ORF">ZOSMA_248G00280</name>
</gene>
<keyword evidence="9 15" id="KW-1133">Transmembrane helix</keyword>
<comment type="similarity">
    <text evidence="14">Belongs to the protein kinase superfamily.</text>
</comment>
<dbReference type="PROSITE" id="PS00108">
    <property type="entry name" value="PROTEIN_KINASE_ST"/>
    <property type="match status" value="1"/>
</dbReference>
<evidence type="ECO:0000259" key="16">
    <source>
        <dbReference type="PROSITE" id="PS50011"/>
    </source>
</evidence>
<dbReference type="GO" id="GO:0005886">
    <property type="term" value="C:plasma membrane"/>
    <property type="evidence" value="ECO:0000318"/>
    <property type="project" value="GO_Central"/>
</dbReference>
<evidence type="ECO:0000256" key="5">
    <source>
        <dbReference type="ARBA" id="ARBA00022692"/>
    </source>
</evidence>
<feature type="transmembrane region" description="Helical" evidence="15">
    <location>
        <begin position="6"/>
        <end position="28"/>
    </location>
</feature>
<keyword evidence="10 15" id="KW-0472">Membrane</keyword>
<evidence type="ECO:0000256" key="9">
    <source>
        <dbReference type="ARBA" id="ARBA00022989"/>
    </source>
</evidence>
<feature type="binding site" evidence="13">
    <location>
        <position position="104"/>
    </location>
    <ligand>
        <name>ATP</name>
        <dbReference type="ChEBI" id="CHEBI:30616"/>
    </ligand>
</feature>
<accession>A0A0K9PGU2</accession>
<keyword evidence="6 13" id="KW-0547">Nucleotide-binding</keyword>
<dbReference type="SUPFAM" id="SSF56112">
    <property type="entry name" value="Protein kinase-like (PK-like)"/>
    <property type="match status" value="1"/>
</dbReference>